<dbReference type="InterPro" id="IPR009739">
    <property type="entry name" value="LprI-like_N"/>
</dbReference>
<sequence>MNRLMLSNPTIELLLRMSRSAALVGTWLFCPTIQSAMATEKAETMYQQCRSQQSTARQRDCYPAVLRQAEIELAAAGNEARADLVELESISEGSRAVHPVLAFDEAARDFGAFRDAESRRVRASYGSGNGGDLAAYATSIEMTIARARQLAGEAGARRATGY</sequence>
<feature type="domain" description="Lysozyme inhibitor LprI-like N-terminal" evidence="1">
    <location>
        <begin position="49"/>
        <end position="150"/>
    </location>
</feature>
<reference evidence="3" key="1">
    <citation type="submission" date="2010-04" db="EMBL/GenBank/DDBJ databases">
        <title>Complete sequence of chromosome 3 of Burkholderia sp. CCGE1002.</title>
        <authorList>
            <consortium name="US DOE Joint Genome Institute"/>
            <person name="Lucas S."/>
            <person name="Copeland A."/>
            <person name="Lapidus A."/>
            <person name="Cheng J.-F."/>
            <person name="Bruce D."/>
            <person name="Goodwin L."/>
            <person name="Pitluck S."/>
            <person name="Chertkov O."/>
            <person name="Detter J.C."/>
            <person name="Han C."/>
            <person name="Tapia R."/>
            <person name="Land M."/>
            <person name="Hauser L."/>
            <person name="Kyrpides N."/>
            <person name="Ovchinnikova G."/>
            <person name="Martinez-Romero E."/>
            <person name="Hernandez M.A.R."/>
            <person name="Tiedje J.M."/>
            <person name="Woyke T."/>
        </authorList>
    </citation>
    <scope>NUCLEOTIDE SEQUENCE [LARGE SCALE GENOMIC DNA]</scope>
    <source>
        <strain evidence="3">CCGE1002</strain>
    </source>
</reference>
<gene>
    <name evidence="2" type="ordered locus">BC1002_5576</name>
</gene>
<evidence type="ECO:0000259" key="1">
    <source>
        <dbReference type="Pfam" id="PF07007"/>
    </source>
</evidence>
<evidence type="ECO:0000313" key="2">
    <source>
        <dbReference type="EMBL" id="ADG19499.1"/>
    </source>
</evidence>
<dbReference type="eggNOG" id="ENOG5030YMT">
    <property type="taxonomic scope" value="Bacteria"/>
</dbReference>
<dbReference type="KEGG" id="bge:BC1002_5576"/>
<evidence type="ECO:0000313" key="3">
    <source>
        <dbReference type="Proteomes" id="UP000002190"/>
    </source>
</evidence>
<organism evidence="2 3">
    <name type="scientific">Paraburkholderia atlantica</name>
    <dbReference type="NCBI Taxonomy" id="2654982"/>
    <lineage>
        <taxon>Bacteria</taxon>
        <taxon>Pseudomonadati</taxon>
        <taxon>Pseudomonadota</taxon>
        <taxon>Betaproteobacteria</taxon>
        <taxon>Burkholderiales</taxon>
        <taxon>Burkholderiaceae</taxon>
        <taxon>Paraburkholderia</taxon>
    </lineage>
</organism>
<proteinExistence type="predicted"/>
<dbReference type="Proteomes" id="UP000002190">
    <property type="component" value="Chromosome 3"/>
</dbReference>
<dbReference type="AlphaFoldDB" id="D5WJV3"/>
<dbReference type="EMBL" id="CP002015">
    <property type="protein sequence ID" value="ADG19499.1"/>
    <property type="molecule type" value="Genomic_DNA"/>
</dbReference>
<protein>
    <recommendedName>
        <fullName evidence="1">Lysozyme inhibitor LprI-like N-terminal domain-containing protein</fullName>
    </recommendedName>
</protein>
<dbReference type="Pfam" id="PF07007">
    <property type="entry name" value="LprI"/>
    <property type="match status" value="1"/>
</dbReference>
<name>D5WJV3_PARAM</name>
<dbReference type="HOGENOM" id="CLU_1748164_0_0_4"/>
<dbReference type="Gene3D" id="1.20.1270.180">
    <property type="match status" value="1"/>
</dbReference>
<dbReference type="GeneID" id="301096745"/>
<accession>D5WJV3</accession>
<dbReference type="RefSeq" id="WP_013093290.1">
    <property type="nucleotide sequence ID" value="NC_014119.1"/>
</dbReference>
<reference evidence="2 3" key="2">
    <citation type="journal article" date="2012" name="J. Bacteriol.">
        <title>Genome Sequences of Burkholderia sp. Strains CCGE1002 and H160, Isolated from Legume Nodules in Mexico and Brazil.</title>
        <authorList>
            <person name="Ormeno-Orrillo E."/>
            <person name="Rogel M.A."/>
            <person name="Chueire L.M."/>
            <person name="Tiedje J.M."/>
            <person name="Martinez-Romero E."/>
            <person name="Hungria M."/>
        </authorList>
    </citation>
    <scope>NUCLEOTIDE SEQUENCE [LARGE SCALE GENOMIC DNA]</scope>
    <source>
        <strain evidence="2 3">CCGE1002</strain>
    </source>
</reference>